<evidence type="ECO:0000256" key="4">
    <source>
        <dbReference type="PIRSR" id="PIRSR611554-2"/>
    </source>
</evidence>
<feature type="binding site" evidence="4">
    <location>
        <position position="243"/>
    </location>
    <ligand>
        <name>(3S)-3-hydroxy-3-methylglutaryl-CoA</name>
        <dbReference type="ChEBI" id="CHEBI:43074"/>
    </ligand>
</feature>
<dbReference type="GO" id="GO:0004421">
    <property type="term" value="F:hydroxymethylglutaryl-CoA synthase activity"/>
    <property type="evidence" value="ECO:0007669"/>
    <property type="project" value="InterPro"/>
</dbReference>
<evidence type="ECO:0000313" key="7">
    <source>
        <dbReference type="EMBL" id="SDQ08747.1"/>
    </source>
</evidence>
<feature type="binding site" evidence="4">
    <location>
        <position position="273"/>
    </location>
    <ligand>
        <name>(3S)-3-hydroxy-3-methylglutaryl-CoA</name>
        <dbReference type="ChEBI" id="CHEBI:43074"/>
    </ligand>
</feature>
<feature type="binding site" evidence="4">
    <location>
        <position position="144"/>
    </location>
    <ligand>
        <name>(3S)-3-hydroxy-3-methylglutaryl-CoA</name>
        <dbReference type="ChEBI" id="CHEBI:43074"/>
    </ligand>
</feature>
<accession>A0A1H0Y0R0</accession>
<feature type="domain" description="Hydroxymethylglutaryl-coenzyme A synthase C-terminal" evidence="6">
    <location>
        <begin position="265"/>
        <end position="322"/>
    </location>
</feature>
<feature type="active site" description="Acyl-thioester intermediate" evidence="3">
    <location>
        <position position="112"/>
    </location>
</feature>
<feature type="domain" description="Hydroxymethylglutaryl-coenzyme A synthase N-terminal" evidence="5">
    <location>
        <begin position="4"/>
        <end position="166"/>
    </location>
</feature>
<dbReference type="Pfam" id="PF08540">
    <property type="entry name" value="HMG_CoA_synt_C"/>
    <property type="match status" value="2"/>
</dbReference>
<feature type="binding site" evidence="4">
    <location>
        <position position="30"/>
    </location>
    <ligand>
        <name>(3S)-3-hydroxy-3-methylglutaryl-CoA</name>
        <dbReference type="ChEBI" id="CHEBI:43074"/>
    </ligand>
</feature>
<feature type="domain" description="Hydroxymethylglutaryl-coenzyme A synthase C-terminal" evidence="6">
    <location>
        <begin position="177"/>
        <end position="248"/>
    </location>
</feature>
<dbReference type="NCBIfam" id="TIGR01835">
    <property type="entry name" value="HMG-CoA-S_prok"/>
    <property type="match status" value="1"/>
</dbReference>
<comment type="similarity">
    <text evidence="1">Belongs to the thiolase-like superfamily. HMG-CoA synthase family.</text>
</comment>
<dbReference type="InterPro" id="IPR016039">
    <property type="entry name" value="Thiolase-like"/>
</dbReference>
<dbReference type="InterPro" id="IPR013528">
    <property type="entry name" value="HMG_CoA_synth_N"/>
</dbReference>
<dbReference type="PANTHER" id="PTHR43323:SF2">
    <property type="entry name" value="HYDROXYMETHYLGLUTARYL-COA SYNTHASE"/>
    <property type="match status" value="1"/>
</dbReference>
<dbReference type="GO" id="GO:0006084">
    <property type="term" value="P:acetyl-CoA metabolic process"/>
    <property type="evidence" value="ECO:0007669"/>
    <property type="project" value="InterPro"/>
</dbReference>
<evidence type="ECO:0000256" key="1">
    <source>
        <dbReference type="ARBA" id="ARBA00007061"/>
    </source>
</evidence>
<proteinExistence type="inferred from homology"/>
<dbReference type="OrthoDB" id="9769523at2"/>
<evidence type="ECO:0000256" key="2">
    <source>
        <dbReference type="ARBA" id="ARBA00022679"/>
    </source>
</evidence>
<evidence type="ECO:0000259" key="5">
    <source>
        <dbReference type="Pfam" id="PF01154"/>
    </source>
</evidence>
<sequence length="381" mass="40227">MISIGIHDIELASTHHLLDLGTLAETTGVDPAKYRIGLGQDEFSVPAADEDIVTMGATAALALLDRNGLDGVRTLLFATESGLDHSKAAGVFVHKLLGLPPQVRVAEIKQACYGGTAAIQAAVGIVQRNPNERVLVIASDIARYALDSPGEPTQGAGAAAILIAADPALVEIEPASGLFSADVDDFWRPNDSSTAIVDGALSISAYLDAMTGAWDDLAAHGGPAITDIDRLVYHQPYTKMARKAQARLGEHTGVDLGDDGLVPGAIYNRRLGNAYTASLYAGVASVLDHEPDLVGKRLGMFSYGSGSVSEFLTGIVQPAAASRGDRFTSVLDARVPLSVPEYRELHARELPSSTDVETPRVTEAPFRFAGISGSARRYERR</sequence>
<organism evidence="7 8">
    <name type="scientific">Leucobacter chromiiresistens</name>
    <dbReference type="NCBI Taxonomy" id="1079994"/>
    <lineage>
        <taxon>Bacteria</taxon>
        <taxon>Bacillati</taxon>
        <taxon>Actinomycetota</taxon>
        <taxon>Actinomycetes</taxon>
        <taxon>Micrococcales</taxon>
        <taxon>Microbacteriaceae</taxon>
        <taxon>Leucobacter</taxon>
    </lineage>
</organism>
<gene>
    <name evidence="7" type="ORF">SAMN04488565_0406</name>
</gene>
<dbReference type="AlphaFoldDB" id="A0A1H0Y0R0"/>
<protein>
    <submittedName>
        <fullName evidence="7">Hydroxymethylglutaryl-CoA synthase</fullName>
    </submittedName>
</protein>
<dbReference type="RefSeq" id="WP_010155831.1">
    <property type="nucleotide sequence ID" value="NZ_FNKB01000001.1"/>
</dbReference>
<dbReference type="SUPFAM" id="SSF53901">
    <property type="entry name" value="Thiolase-like"/>
    <property type="match status" value="2"/>
</dbReference>
<dbReference type="eggNOG" id="COG3425">
    <property type="taxonomic scope" value="Bacteria"/>
</dbReference>
<dbReference type="Proteomes" id="UP000182690">
    <property type="component" value="Unassembled WGS sequence"/>
</dbReference>
<dbReference type="STRING" id="1079994.SAMN04488565_0406"/>
<evidence type="ECO:0000313" key="8">
    <source>
        <dbReference type="Proteomes" id="UP000182690"/>
    </source>
</evidence>
<dbReference type="InterPro" id="IPR013746">
    <property type="entry name" value="HMG_CoA_synt_C_dom"/>
</dbReference>
<reference evidence="7 8" key="1">
    <citation type="submission" date="2016-10" db="EMBL/GenBank/DDBJ databases">
        <authorList>
            <person name="de Groot N.N."/>
        </authorList>
    </citation>
    <scope>NUCLEOTIDE SEQUENCE [LARGE SCALE GENOMIC DNA]</scope>
    <source>
        <strain evidence="7 8">DSM 22788</strain>
    </source>
</reference>
<dbReference type="EMBL" id="FNKB01000001">
    <property type="protein sequence ID" value="SDQ08747.1"/>
    <property type="molecule type" value="Genomic_DNA"/>
</dbReference>
<dbReference type="CDD" id="cd00827">
    <property type="entry name" value="init_cond_enzymes"/>
    <property type="match status" value="1"/>
</dbReference>
<feature type="active site" description="Proton donor/acceptor" evidence="3">
    <location>
        <position position="234"/>
    </location>
</feature>
<feature type="active site" description="Proton donor/acceptor" evidence="3">
    <location>
        <position position="80"/>
    </location>
</feature>
<keyword evidence="2" id="KW-0808">Transferase</keyword>
<evidence type="ECO:0000256" key="3">
    <source>
        <dbReference type="PIRSR" id="PIRSR611554-1"/>
    </source>
</evidence>
<name>A0A1H0Y0R0_9MICO</name>
<evidence type="ECO:0000259" key="6">
    <source>
        <dbReference type="Pfam" id="PF08540"/>
    </source>
</evidence>
<dbReference type="Pfam" id="PF01154">
    <property type="entry name" value="HMG_CoA_synt_N"/>
    <property type="match status" value="1"/>
</dbReference>
<dbReference type="PANTHER" id="PTHR43323">
    <property type="entry name" value="3-HYDROXY-3-METHYLGLUTARYL COENZYME A SYNTHASE"/>
    <property type="match status" value="1"/>
</dbReference>
<dbReference type="Gene3D" id="3.40.47.10">
    <property type="match status" value="2"/>
</dbReference>
<dbReference type="InterPro" id="IPR011554">
    <property type="entry name" value="HMG_CoA_synthase_prok"/>
</dbReference>